<evidence type="ECO:0000313" key="1">
    <source>
        <dbReference type="EMBL" id="KAK9088789.1"/>
    </source>
</evidence>
<dbReference type="EMBL" id="JBBNAG010000012">
    <property type="protein sequence ID" value="KAK9088789.1"/>
    <property type="molecule type" value="Genomic_DNA"/>
</dbReference>
<gene>
    <name evidence="1" type="ORF">Scep_027871</name>
</gene>
<reference evidence="1 2" key="1">
    <citation type="submission" date="2024-01" db="EMBL/GenBank/DDBJ databases">
        <title>Genome assemblies of Stephania.</title>
        <authorList>
            <person name="Yang L."/>
        </authorList>
    </citation>
    <scope>NUCLEOTIDE SEQUENCE [LARGE SCALE GENOMIC DNA]</scope>
    <source>
        <strain evidence="1">JXDWG</strain>
        <tissue evidence="1">Leaf</tissue>
    </source>
</reference>
<evidence type="ECO:0000313" key="2">
    <source>
        <dbReference type="Proteomes" id="UP001419268"/>
    </source>
</evidence>
<organism evidence="1 2">
    <name type="scientific">Stephania cephalantha</name>
    <dbReference type="NCBI Taxonomy" id="152367"/>
    <lineage>
        <taxon>Eukaryota</taxon>
        <taxon>Viridiplantae</taxon>
        <taxon>Streptophyta</taxon>
        <taxon>Embryophyta</taxon>
        <taxon>Tracheophyta</taxon>
        <taxon>Spermatophyta</taxon>
        <taxon>Magnoliopsida</taxon>
        <taxon>Ranunculales</taxon>
        <taxon>Menispermaceae</taxon>
        <taxon>Menispermoideae</taxon>
        <taxon>Cissampelideae</taxon>
        <taxon>Stephania</taxon>
    </lineage>
</organism>
<dbReference type="Proteomes" id="UP001419268">
    <property type="component" value="Unassembled WGS sequence"/>
</dbReference>
<comment type="caution">
    <text evidence="1">The sequence shown here is derived from an EMBL/GenBank/DDBJ whole genome shotgun (WGS) entry which is preliminary data.</text>
</comment>
<accession>A0AAP0E8U2</accession>
<protein>
    <submittedName>
        <fullName evidence="1">Uncharacterized protein</fullName>
    </submittedName>
</protein>
<dbReference type="AlphaFoldDB" id="A0AAP0E8U2"/>
<sequence length="309" mass="34460">MSRLSRITRHSHHFLPPQISLSTRHSHHSLPPLSLSLATVNSLSLDRLFVNAESLSPEICLPNPEIDVVCRSWGLCHRWEWTSRLPEVVPTDVPACAAPAVGRRCSSPRWKQRSSALALCRRWLCSPRIHSPLFVATVERSSIVAASTLSAAGCAAPAAIHRSSSRRLGRLPPLAMQPRRRSPVFIAAVERSSSLPRKPSPSPSAAACTALAAGRHYVRRCLGNHRRWLGLSPPLLLPLRRFLREAKLQMRRQELTQTTPDQPVDDEAVYYKVAGECPKGHVYGLGSLGRKKRRYADDDCSRTIIIEYF</sequence>
<proteinExistence type="predicted"/>
<name>A0AAP0E8U2_9MAGN</name>
<keyword evidence="2" id="KW-1185">Reference proteome</keyword>